<dbReference type="HOGENOM" id="CLU_1139955_0_0_1"/>
<evidence type="ECO:0000313" key="2">
    <source>
        <dbReference type="Proteomes" id="UP000019132"/>
    </source>
</evidence>
<organism evidence="1 2">
    <name type="scientific">Globisporangium ultimum (strain ATCC 200006 / CBS 805.95 / DAOM BR144)</name>
    <name type="common">Pythium ultimum</name>
    <dbReference type="NCBI Taxonomy" id="431595"/>
    <lineage>
        <taxon>Eukaryota</taxon>
        <taxon>Sar</taxon>
        <taxon>Stramenopiles</taxon>
        <taxon>Oomycota</taxon>
        <taxon>Peronosporomycetes</taxon>
        <taxon>Pythiales</taxon>
        <taxon>Pythiaceae</taxon>
        <taxon>Globisporangium</taxon>
    </lineage>
</organism>
<dbReference type="eggNOG" id="ENOG502T3FC">
    <property type="taxonomic scope" value="Eukaryota"/>
</dbReference>
<proteinExistence type="predicted"/>
<dbReference type="EnsemblProtists" id="PYU1_T014787">
    <property type="protein sequence ID" value="PYU1_T014787"/>
    <property type="gene ID" value="PYU1_G014756"/>
</dbReference>
<dbReference type="AlphaFoldDB" id="K3XC38"/>
<dbReference type="InParanoid" id="K3XC38"/>
<evidence type="ECO:0000313" key="1">
    <source>
        <dbReference type="EnsemblProtists" id="PYU1_T014787"/>
    </source>
</evidence>
<reference evidence="2" key="1">
    <citation type="journal article" date="2010" name="Genome Biol.">
        <title>Genome sequence of the necrotrophic plant pathogen Pythium ultimum reveals original pathogenicity mechanisms and effector repertoire.</title>
        <authorList>
            <person name="Levesque C.A."/>
            <person name="Brouwer H."/>
            <person name="Cano L."/>
            <person name="Hamilton J.P."/>
            <person name="Holt C."/>
            <person name="Huitema E."/>
            <person name="Raffaele S."/>
            <person name="Robideau G.P."/>
            <person name="Thines M."/>
            <person name="Win J."/>
            <person name="Zerillo M.M."/>
            <person name="Beakes G.W."/>
            <person name="Boore J.L."/>
            <person name="Busam D."/>
            <person name="Dumas B."/>
            <person name="Ferriera S."/>
            <person name="Fuerstenberg S.I."/>
            <person name="Gachon C.M."/>
            <person name="Gaulin E."/>
            <person name="Govers F."/>
            <person name="Grenville-Briggs L."/>
            <person name="Horner N."/>
            <person name="Hostetler J."/>
            <person name="Jiang R.H."/>
            <person name="Johnson J."/>
            <person name="Krajaejun T."/>
            <person name="Lin H."/>
            <person name="Meijer H.J."/>
            <person name="Moore B."/>
            <person name="Morris P."/>
            <person name="Phuntmart V."/>
            <person name="Puiu D."/>
            <person name="Shetty J."/>
            <person name="Stajich J.E."/>
            <person name="Tripathy S."/>
            <person name="Wawra S."/>
            <person name="van West P."/>
            <person name="Whitty B.R."/>
            <person name="Coutinho P.M."/>
            <person name="Henrissat B."/>
            <person name="Martin F."/>
            <person name="Thomas P.D."/>
            <person name="Tyler B.M."/>
            <person name="De Vries R.P."/>
            <person name="Kamoun S."/>
            <person name="Yandell M."/>
            <person name="Tisserat N."/>
            <person name="Buell C.R."/>
        </authorList>
    </citation>
    <scope>NUCLEOTIDE SEQUENCE</scope>
    <source>
        <strain evidence="2">DAOM:BR144</strain>
    </source>
</reference>
<sequence>MQMATGPTFAAHEAQFHYLPYTAQQCYALVTQTMQQVFDFQKQVLGSDQVDNLHVVKLFDWTAKLQLEWDAALQMTMIRYQLTKSFRNPARTLKQVVDAEWPVLHDSKLYQQYHCVSVCSHVLQRVGDDMSVVLLNAPDSKQTLKYRSMSTFLRNAYETSLGRKGYLMTMAKQQRRDHKSQLASTDEQVVYSSGGFLHTIFTPHGFQDDGARYIEVEYGGRVPVFGEAQGRFLNGRPRQRMHPP</sequence>
<protein>
    <submittedName>
        <fullName evidence="1">Uncharacterized protein</fullName>
    </submittedName>
</protein>
<name>K3XC38_GLOUD</name>
<dbReference type="VEuPathDB" id="FungiDB:PYU1_G014756"/>
<accession>K3XC38</accession>
<dbReference type="Proteomes" id="UP000019132">
    <property type="component" value="Unassembled WGS sequence"/>
</dbReference>
<reference evidence="1" key="3">
    <citation type="submission" date="2015-02" db="UniProtKB">
        <authorList>
            <consortium name="EnsemblProtists"/>
        </authorList>
    </citation>
    <scope>IDENTIFICATION</scope>
    <source>
        <strain evidence="1">DAOM BR144</strain>
    </source>
</reference>
<keyword evidence="2" id="KW-1185">Reference proteome</keyword>
<reference evidence="2" key="2">
    <citation type="submission" date="2010-04" db="EMBL/GenBank/DDBJ databases">
        <authorList>
            <person name="Buell R."/>
            <person name="Hamilton J."/>
            <person name="Hostetler J."/>
        </authorList>
    </citation>
    <scope>NUCLEOTIDE SEQUENCE [LARGE SCALE GENOMIC DNA]</scope>
    <source>
        <strain evidence="2">DAOM:BR144</strain>
    </source>
</reference>
<dbReference type="EMBL" id="GL376579">
    <property type="status" value="NOT_ANNOTATED_CDS"/>
    <property type="molecule type" value="Genomic_DNA"/>
</dbReference>